<keyword evidence="1" id="KW-0175">Coiled coil</keyword>
<sequence>MDEIKDKYRREWEALEKEETALAQEKKKLSDEWVSIEKQQQHYEKDRAAFEKQVAAKLEFLSPDTVVHFNIGGKLFKSTVSVWARDRFSILAQLCTTQPKLGTDGRGHYFLIATGSSSSLFTPSCATRLCPRASTRSAICTTKPRSIASRSFATPLRRT</sequence>
<dbReference type="InterPro" id="IPR011333">
    <property type="entry name" value="SKP1/BTB/POZ_sf"/>
</dbReference>
<dbReference type="OrthoDB" id="2414723at2759"/>
<dbReference type="KEGG" id="spar:SPRG_18844"/>
<organism evidence="2 3">
    <name type="scientific">Saprolegnia parasitica (strain CBS 223.65)</name>
    <dbReference type="NCBI Taxonomy" id="695850"/>
    <lineage>
        <taxon>Eukaryota</taxon>
        <taxon>Sar</taxon>
        <taxon>Stramenopiles</taxon>
        <taxon>Oomycota</taxon>
        <taxon>Saprolegniomycetes</taxon>
        <taxon>Saprolegniales</taxon>
        <taxon>Saprolegniaceae</taxon>
        <taxon>Saprolegnia</taxon>
    </lineage>
</organism>
<protein>
    <recommendedName>
        <fullName evidence="4">Potassium channel tetramerisation-type BTB domain-containing protein</fullName>
    </recommendedName>
</protein>
<evidence type="ECO:0000313" key="2">
    <source>
        <dbReference type="EMBL" id="KDO35685.1"/>
    </source>
</evidence>
<proteinExistence type="predicted"/>
<gene>
    <name evidence="2" type="ORF">SPRG_18844</name>
</gene>
<accession>A0A067D2J0</accession>
<keyword evidence="3" id="KW-1185">Reference proteome</keyword>
<name>A0A067D2J0_SAPPC</name>
<evidence type="ECO:0000313" key="3">
    <source>
        <dbReference type="Proteomes" id="UP000030745"/>
    </source>
</evidence>
<feature type="coiled-coil region" evidence="1">
    <location>
        <begin position="5"/>
        <end position="32"/>
    </location>
</feature>
<dbReference type="STRING" id="695850.A0A067D2J0"/>
<dbReference type="AlphaFoldDB" id="A0A067D2J0"/>
<reference evidence="2 3" key="1">
    <citation type="journal article" date="2013" name="PLoS Genet.">
        <title>Distinctive expansion of potential virulence genes in the genome of the oomycete fish pathogen Saprolegnia parasitica.</title>
        <authorList>
            <person name="Jiang R.H."/>
            <person name="de Bruijn I."/>
            <person name="Haas B.J."/>
            <person name="Belmonte R."/>
            <person name="Lobach L."/>
            <person name="Christie J."/>
            <person name="van den Ackerveken G."/>
            <person name="Bottin A."/>
            <person name="Bulone V."/>
            <person name="Diaz-Moreno S.M."/>
            <person name="Dumas B."/>
            <person name="Fan L."/>
            <person name="Gaulin E."/>
            <person name="Govers F."/>
            <person name="Grenville-Briggs L.J."/>
            <person name="Horner N.R."/>
            <person name="Levin J.Z."/>
            <person name="Mammella M."/>
            <person name="Meijer H.J."/>
            <person name="Morris P."/>
            <person name="Nusbaum C."/>
            <person name="Oome S."/>
            <person name="Phillips A.J."/>
            <person name="van Rooyen D."/>
            <person name="Rzeszutek E."/>
            <person name="Saraiva M."/>
            <person name="Secombes C.J."/>
            <person name="Seidl M.F."/>
            <person name="Snel B."/>
            <person name="Stassen J.H."/>
            <person name="Sykes S."/>
            <person name="Tripathy S."/>
            <person name="van den Berg H."/>
            <person name="Vega-Arreguin J.C."/>
            <person name="Wawra S."/>
            <person name="Young S.K."/>
            <person name="Zeng Q."/>
            <person name="Dieguez-Uribeondo J."/>
            <person name="Russ C."/>
            <person name="Tyler B.M."/>
            <person name="van West P."/>
        </authorList>
    </citation>
    <scope>NUCLEOTIDE SEQUENCE [LARGE SCALE GENOMIC DNA]</scope>
    <source>
        <strain evidence="2 3">CBS 223.65</strain>
    </source>
</reference>
<dbReference type="EMBL" id="KK583189">
    <property type="protein sequence ID" value="KDO35685.1"/>
    <property type="molecule type" value="Genomic_DNA"/>
</dbReference>
<dbReference type="Proteomes" id="UP000030745">
    <property type="component" value="Unassembled WGS sequence"/>
</dbReference>
<dbReference type="GeneID" id="24140340"/>
<dbReference type="VEuPathDB" id="FungiDB:SPRG_18844"/>
<evidence type="ECO:0008006" key="4">
    <source>
        <dbReference type="Google" id="ProtNLM"/>
    </source>
</evidence>
<dbReference type="Gene3D" id="3.30.710.10">
    <property type="entry name" value="Potassium Channel Kv1.1, Chain A"/>
    <property type="match status" value="1"/>
</dbReference>
<dbReference type="RefSeq" id="XP_012194060.1">
    <property type="nucleotide sequence ID" value="XM_012338670.1"/>
</dbReference>
<evidence type="ECO:0000256" key="1">
    <source>
        <dbReference type="SAM" id="Coils"/>
    </source>
</evidence>